<feature type="domain" description="ML-like" evidence="9">
    <location>
        <begin position="24"/>
        <end position="165"/>
    </location>
</feature>
<dbReference type="InterPro" id="IPR040241">
    <property type="entry name" value="TRP_Flc/Pkd2-like"/>
</dbReference>
<feature type="transmembrane region" description="Helical" evidence="7">
    <location>
        <begin position="400"/>
        <end position="421"/>
    </location>
</feature>
<dbReference type="Pfam" id="PF06011">
    <property type="entry name" value="TRP"/>
    <property type="match status" value="1"/>
</dbReference>
<dbReference type="InParanoid" id="A0A136IMT7"/>
<dbReference type="EMBL" id="KQ964270">
    <property type="protein sequence ID" value="KXJ86144.1"/>
    <property type="molecule type" value="Genomic_DNA"/>
</dbReference>
<keyword evidence="6 7" id="KW-0472">Membrane</keyword>
<evidence type="ECO:0000256" key="1">
    <source>
        <dbReference type="ARBA" id="ARBA00004141"/>
    </source>
</evidence>
<dbReference type="Pfam" id="PF14558">
    <property type="entry name" value="TRP_N"/>
    <property type="match status" value="1"/>
</dbReference>
<name>A0A136IMT7_9PEZI</name>
<feature type="transmembrane region" description="Helical" evidence="7">
    <location>
        <begin position="433"/>
        <end position="455"/>
    </location>
</feature>
<feature type="chain" id="PRO_5007292848" description="ML-like domain-containing protein" evidence="8">
    <location>
        <begin position="23"/>
        <end position="755"/>
    </location>
</feature>
<feature type="transmembrane region" description="Helical" evidence="7">
    <location>
        <begin position="583"/>
        <end position="612"/>
    </location>
</feature>
<evidence type="ECO:0000256" key="8">
    <source>
        <dbReference type="SAM" id="SignalP"/>
    </source>
</evidence>
<comment type="similarity">
    <text evidence="2">Belongs to the transient receptor potential (TRP) ion channel family.</text>
</comment>
<feature type="transmembrane region" description="Helical" evidence="7">
    <location>
        <begin position="495"/>
        <end position="516"/>
    </location>
</feature>
<evidence type="ECO:0000313" key="10">
    <source>
        <dbReference type="EMBL" id="KXJ86144.1"/>
    </source>
</evidence>
<evidence type="ECO:0000256" key="3">
    <source>
        <dbReference type="ARBA" id="ARBA00022692"/>
    </source>
</evidence>
<accession>A0A136IMT7</accession>
<feature type="transmembrane region" description="Helical" evidence="7">
    <location>
        <begin position="552"/>
        <end position="571"/>
    </location>
</feature>
<keyword evidence="4 8" id="KW-0732">Signal</keyword>
<evidence type="ECO:0000256" key="7">
    <source>
        <dbReference type="SAM" id="Phobius"/>
    </source>
</evidence>
<organism evidence="10 11">
    <name type="scientific">Microdochium bolleyi</name>
    <dbReference type="NCBI Taxonomy" id="196109"/>
    <lineage>
        <taxon>Eukaryota</taxon>
        <taxon>Fungi</taxon>
        <taxon>Dikarya</taxon>
        <taxon>Ascomycota</taxon>
        <taxon>Pezizomycotina</taxon>
        <taxon>Sordariomycetes</taxon>
        <taxon>Xylariomycetidae</taxon>
        <taxon>Xylariales</taxon>
        <taxon>Microdochiaceae</taxon>
        <taxon>Microdochium</taxon>
    </lineage>
</organism>
<keyword evidence="5 7" id="KW-1133">Transmembrane helix</keyword>
<evidence type="ECO:0000256" key="4">
    <source>
        <dbReference type="ARBA" id="ARBA00022729"/>
    </source>
</evidence>
<comment type="subcellular location">
    <subcellularLocation>
        <location evidence="1">Membrane</location>
        <topology evidence="1">Multi-pass membrane protein</topology>
    </subcellularLocation>
</comment>
<protein>
    <recommendedName>
        <fullName evidence="9">ML-like domain-containing protein</fullName>
    </recommendedName>
</protein>
<evidence type="ECO:0000256" key="6">
    <source>
        <dbReference type="ARBA" id="ARBA00023136"/>
    </source>
</evidence>
<dbReference type="InterPro" id="IPR032800">
    <property type="entry name" value="TRP_N"/>
</dbReference>
<dbReference type="SMART" id="SM01320">
    <property type="entry name" value="TRP_N"/>
    <property type="match status" value="1"/>
</dbReference>
<evidence type="ECO:0000256" key="5">
    <source>
        <dbReference type="ARBA" id="ARBA00022989"/>
    </source>
</evidence>
<dbReference type="GO" id="GO:0016020">
    <property type="term" value="C:membrane"/>
    <property type="evidence" value="ECO:0007669"/>
    <property type="project" value="UniProtKB-SubCell"/>
</dbReference>
<dbReference type="Proteomes" id="UP000070501">
    <property type="component" value="Unassembled WGS sequence"/>
</dbReference>
<gene>
    <name evidence="10" type="ORF">Micbo1qcDRAFT_36635</name>
</gene>
<dbReference type="AlphaFoldDB" id="A0A136IMT7"/>
<dbReference type="InterPro" id="IPR010308">
    <property type="entry name" value="TRP_C"/>
</dbReference>
<keyword evidence="3 7" id="KW-0812">Transmembrane</keyword>
<evidence type="ECO:0000313" key="11">
    <source>
        <dbReference type="Proteomes" id="UP000070501"/>
    </source>
</evidence>
<reference evidence="11" key="1">
    <citation type="submission" date="2016-02" db="EMBL/GenBank/DDBJ databases">
        <title>Draft genome sequence of Microdochium bolleyi, a fungal endophyte of beachgrass.</title>
        <authorList>
            <consortium name="DOE Joint Genome Institute"/>
            <person name="David A.S."/>
            <person name="May G."/>
            <person name="Haridas S."/>
            <person name="Lim J."/>
            <person name="Wang M."/>
            <person name="Labutti K."/>
            <person name="Lipzen A."/>
            <person name="Barry K."/>
            <person name="Grigoriev I.V."/>
        </authorList>
    </citation>
    <scope>NUCLEOTIDE SEQUENCE [LARGE SCALE GENOMIC DNA]</scope>
    <source>
        <strain evidence="11">J235TASD1</strain>
    </source>
</reference>
<evidence type="ECO:0000256" key="2">
    <source>
        <dbReference type="ARBA" id="ARBA00010642"/>
    </source>
</evidence>
<dbReference type="PANTHER" id="PTHR31145">
    <property type="entry name" value="INTEGRAL MEMBRANE PROTEIN (AFU_ORTHOLOGUE AFUA_7G01610)"/>
    <property type="match status" value="1"/>
</dbReference>
<dbReference type="OrthoDB" id="2115177at2759"/>
<feature type="signal peptide" evidence="8">
    <location>
        <begin position="1"/>
        <end position="22"/>
    </location>
</feature>
<dbReference type="STRING" id="196109.A0A136IMT7"/>
<feature type="transmembrane region" description="Helical" evidence="7">
    <location>
        <begin position="355"/>
        <end position="380"/>
    </location>
</feature>
<dbReference type="GO" id="GO:0009272">
    <property type="term" value="P:fungal-type cell wall biogenesis"/>
    <property type="evidence" value="ECO:0007669"/>
    <property type="project" value="TreeGrafter"/>
</dbReference>
<evidence type="ECO:0000259" key="9">
    <source>
        <dbReference type="SMART" id="SM01320"/>
    </source>
</evidence>
<proteinExistence type="inferred from homology"/>
<dbReference type="GO" id="GO:0055085">
    <property type="term" value="P:transmembrane transport"/>
    <property type="evidence" value="ECO:0007669"/>
    <property type="project" value="TreeGrafter"/>
</dbReference>
<sequence>MARWNLRRAVLWSAALVAGAAADDILSTSGFKNCNSTSDISVDKVDIKYNAGAKTVTFDLAGSSNKVQNVTATLKVSAYGQEVYSQTFEPCDPATFVQQLCPVPAGNFSARGTQAIPPEAASMIPNIAFQVPDIAAFASVTLTNMDTGVEAGCVQSQVSNGKTMSVPSVSYVAAGIAGAALILSGVSAASAGIASAGASAAGGTGTTSPGFTEVMGVFQSFASYGMVSVNLPPVYRGFTKNFAFSMGLIPWSSMQISIDNLRASTGGDLSKDSFMKLQNTTLVFPDGTTGHPQSPPFKRAVHQILTLAARQIETSVNGTTDGNATGAGQPAGIETTVSGIEAYVKQLAVPSANSFMTVMLITAIIIAAIIFSMLLVKVILEAWSIWGKFPESLKGFREHYWGSIARSITSLIMILYGIWVLYSVYQFTHGDSWAIKTAAGITLGLFTGILAFFTWKIWLLSRRLKESEGDSSGLYNDKEHWVKYSLFYESYKKSYWWVFVPVILYMLSKGLVMAALDGKGMSQTIGLIIVEALMLGMLLWNRPFERRSSNIINIAIQVVRVLSVVCILVFVDQFGISQSTQTVVGVVLIVMQSVLAGILAILLVWNAFIACCKENPHRKRRKEMEKERQLREAEGDLTPLDARNTLLMSGSGKESTTTFAVTSSVMDEKKGLHEPMAGSYYDQADSKAGYNNLSLPSNNYNRALTPTLPFGQDQSQQSGLLGNAAPISGQQTGYSQGYGGGYNNQGGYGGYRGGY</sequence>
<feature type="transmembrane region" description="Helical" evidence="7">
    <location>
        <begin position="522"/>
        <end position="540"/>
    </location>
</feature>
<keyword evidence="11" id="KW-1185">Reference proteome</keyword>
<dbReference type="PANTHER" id="PTHR31145:SF5">
    <property type="entry name" value="DUF907 DOMAIN PROTEIN (AFU_ORTHOLOGUE AFUA_2G06100)"/>
    <property type="match status" value="1"/>
</dbReference>